<reference evidence="3" key="1">
    <citation type="journal article" date="2015" name="Nat. Genet.">
        <title>The genome and transcriptome of the zoonotic hookworm Ancylostoma ceylanicum identify infection-specific gene families.</title>
        <authorList>
            <person name="Schwarz E.M."/>
            <person name="Hu Y."/>
            <person name="Antoshechkin I."/>
            <person name="Miller M.M."/>
            <person name="Sternberg P.W."/>
            <person name="Aroian R.V."/>
        </authorList>
    </citation>
    <scope>NUCLEOTIDE SEQUENCE</scope>
    <source>
        <strain evidence="3">HY135</strain>
    </source>
</reference>
<organism evidence="2 3">
    <name type="scientific">Ancylostoma ceylanicum</name>
    <dbReference type="NCBI Taxonomy" id="53326"/>
    <lineage>
        <taxon>Eukaryota</taxon>
        <taxon>Metazoa</taxon>
        <taxon>Ecdysozoa</taxon>
        <taxon>Nematoda</taxon>
        <taxon>Chromadorea</taxon>
        <taxon>Rhabditida</taxon>
        <taxon>Rhabditina</taxon>
        <taxon>Rhabditomorpha</taxon>
        <taxon>Strongyloidea</taxon>
        <taxon>Ancylostomatidae</taxon>
        <taxon>Ancylostomatinae</taxon>
        <taxon>Ancylostoma</taxon>
    </lineage>
</organism>
<dbReference type="AlphaFoldDB" id="A0A016SL33"/>
<gene>
    <name evidence="2" type="primary">Acey_s0211.g2202</name>
    <name evidence="2" type="ORF">Y032_0211g2202</name>
</gene>
<comment type="caution">
    <text evidence="2">The sequence shown here is derived from an EMBL/GenBank/DDBJ whole genome shotgun (WGS) entry which is preliminary data.</text>
</comment>
<keyword evidence="3" id="KW-1185">Reference proteome</keyword>
<dbReference type="Proteomes" id="UP000024635">
    <property type="component" value="Unassembled WGS sequence"/>
</dbReference>
<name>A0A016SL33_9BILA</name>
<evidence type="ECO:0000313" key="3">
    <source>
        <dbReference type="Proteomes" id="UP000024635"/>
    </source>
</evidence>
<evidence type="ECO:0000256" key="1">
    <source>
        <dbReference type="SAM" id="SignalP"/>
    </source>
</evidence>
<dbReference type="OrthoDB" id="5894155at2759"/>
<accession>A0A016SL33</accession>
<sequence>MNSLITLLTIAPLLVHSLKCYEGHAGAVLKVEQKSLEKKTYMCLFEPKNPCTFDKPDEYNTYKYNPQYADKCITSDRAICFCTKDLCNGDYKVLMVSNLAGGSCGRWSEMKDKLR</sequence>
<proteinExistence type="predicted"/>
<dbReference type="EMBL" id="JARK01001547">
    <property type="protein sequence ID" value="EYB91041.1"/>
    <property type="molecule type" value="Genomic_DNA"/>
</dbReference>
<evidence type="ECO:0000313" key="2">
    <source>
        <dbReference type="EMBL" id="EYB91041.1"/>
    </source>
</evidence>
<keyword evidence="1" id="KW-0732">Signal</keyword>
<feature type="signal peptide" evidence="1">
    <location>
        <begin position="1"/>
        <end position="20"/>
    </location>
</feature>
<feature type="chain" id="PRO_5001486495" evidence="1">
    <location>
        <begin position="21"/>
        <end position="115"/>
    </location>
</feature>
<protein>
    <submittedName>
        <fullName evidence="2">Uncharacterized protein</fullName>
    </submittedName>
</protein>